<dbReference type="GO" id="GO:0016491">
    <property type="term" value="F:oxidoreductase activity"/>
    <property type="evidence" value="ECO:0007669"/>
    <property type="project" value="UniProtKB-KW"/>
</dbReference>
<sequence>MKALNLYSARDIRFEDTEKPVITGNDDVIVKVKVAGICGSDGHRYAQLGPYIEGMTWGHEFSGVVEEVGAEVTNVKPGDRVTVCPALYCGKCESCKKAEFARCDSLKVIGAKDPGAFAEYVKIPSENVLPIPDEVDFEAASMVEPTAVAIHGLYKTKLQPGEDIAVIGCGTIGLLAIQWAKIFGAKRIIALDIDDRKLELAKQLGATDTINSMGIEPCEEVEKITNGRRADVVVESAGSPITSAQSFSLAKKGGRVVFLGIPYGDVMVKRFYFEKIVRNELQVFGSWNAISSPFPGIEWTTTIDCMKKGLINTKPLVTHRVPLSKGPEMFEKVAERKEYIGKVLFFPEEN</sequence>
<keyword evidence="1 4" id="KW-0479">Metal-binding</keyword>
<dbReference type="PANTHER" id="PTHR43401:SF2">
    <property type="entry name" value="L-THREONINE 3-DEHYDROGENASE"/>
    <property type="match status" value="1"/>
</dbReference>
<dbReference type="SUPFAM" id="SSF51735">
    <property type="entry name" value="NAD(P)-binding Rossmann-fold domains"/>
    <property type="match status" value="1"/>
</dbReference>
<evidence type="ECO:0000256" key="2">
    <source>
        <dbReference type="ARBA" id="ARBA00022833"/>
    </source>
</evidence>
<dbReference type="InterPro" id="IPR050129">
    <property type="entry name" value="Zn_alcohol_dh"/>
</dbReference>
<organism evidence="6 7">
    <name type="scientific">Peptacetobacter hominis</name>
    <dbReference type="NCBI Taxonomy" id="2743610"/>
    <lineage>
        <taxon>Bacteria</taxon>
        <taxon>Bacillati</taxon>
        <taxon>Bacillota</taxon>
        <taxon>Clostridia</taxon>
        <taxon>Peptostreptococcales</taxon>
        <taxon>Peptostreptococcaceae</taxon>
        <taxon>Peptacetobacter</taxon>
    </lineage>
</organism>
<dbReference type="Pfam" id="PF00107">
    <property type="entry name" value="ADH_zinc_N"/>
    <property type="match status" value="1"/>
</dbReference>
<dbReference type="AlphaFoldDB" id="A0A544QYL3"/>
<dbReference type="CDD" id="cd08236">
    <property type="entry name" value="sugar_DH"/>
    <property type="match status" value="1"/>
</dbReference>
<dbReference type="SMART" id="SM00829">
    <property type="entry name" value="PKS_ER"/>
    <property type="match status" value="1"/>
</dbReference>
<dbReference type="RefSeq" id="WP_142535028.1">
    <property type="nucleotide sequence ID" value="NZ_SGJB01000001.1"/>
</dbReference>
<dbReference type="InterPro" id="IPR036291">
    <property type="entry name" value="NAD(P)-bd_dom_sf"/>
</dbReference>
<keyword evidence="7" id="KW-1185">Reference proteome</keyword>
<dbReference type="SUPFAM" id="SSF50129">
    <property type="entry name" value="GroES-like"/>
    <property type="match status" value="1"/>
</dbReference>
<evidence type="ECO:0000256" key="1">
    <source>
        <dbReference type="ARBA" id="ARBA00022723"/>
    </source>
</evidence>
<dbReference type="GO" id="GO:0008270">
    <property type="term" value="F:zinc ion binding"/>
    <property type="evidence" value="ECO:0007669"/>
    <property type="project" value="InterPro"/>
</dbReference>
<comment type="similarity">
    <text evidence="4">Belongs to the zinc-containing alcohol dehydrogenase family.</text>
</comment>
<dbReference type="PANTHER" id="PTHR43401">
    <property type="entry name" value="L-THREONINE 3-DEHYDROGENASE"/>
    <property type="match status" value="1"/>
</dbReference>
<evidence type="ECO:0000313" key="7">
    <source>
        <dbReference type="Proteomes" id="UP000317863"/>
    </source>
</evidence>
<dbReference type="PROSITE" id="PS00059">
    <property type="entry name" value="ADH_ZINC"/>
    <property type="match status" value="1"/>
</dbReference>
<dbReference type="InterPro" id="IPR002328">
    <property type="entry name" value="ADH_Zn_CS"/>
</dbReference>
<dbReference type="Proteomes" id="UP000317863">
    <property type="component" value="Unassembled WGS sequence"/>
</dbReference>
<dbReference type="InterPro" id="IPR020843">
    <property type="entry name" value="ER"/>
</dbReference>
<dbReference type="InterPro" id="IPR013149">
    <property type="entry name" value="ADH-like_C"/>
</dbReference>
<evidence type="ECO:0000256" key="3">
    <source>
        <dbReference type="ARBA" id="ARBA00023002"/>
    </source>
</evidence>
<feature type="domain" description="Enoyl reductase (ER)" evidence="5">
    <location>
        <begin position="8"/>
        <end position="345"/>
    </location>
</feature>
<dbReference type="OrthoDB" id="9769198at2"/>
<keyword evidence="3" id="KW-0560">Oxidoreductase</keyword>
<evidence type="ECO:0000313" key="6">
    <source>
        <dbReference type="EMBL" id="TQQ85803.1"/>
    </source>
</evidence>
<proteinExistence type="inferred from homology"/>
<dbReference type="InterPro" id="IPR011032">
    <property type="entry name" value="GroES-like_sf"/>
</dbReference>
<gene>
    <name evidence="6" type="ORF">EXD82_00895</name>
</gene>
<dbReference type="Gene3D" id="3.90.180.10">
    <property type="entry name" value="Medium-chain alcohol dehydrogenases, catalytic domain"/>
    <property type="match status" value="1"/>
</dbReference>
<comment type="cofactor">
    <cofactor evidence="4">
        <name>Zn(2+)</name>
        <dbReference type="ChEBI" id="CHEBI:29105"/>
    </cofactor>
</comment>
<dbReference type="Gene3D" id="3.40.50.720">
    <property type="entry name" value="NAD(P)-binding Rossmann-like Domain"/>
    <property type="match status" value="1"/>
</dbReference>
<keyword evidence="2 4" id="KW-0862">Zinc</keyword>
<comment type="caution">
    <text evidence="6">The sequence shown here is derived from an EMBL/GenBank/DDBJ whole genome shotgun (WGS) entry which is preliminary data.</text>
</comment>
<evidence type="ECO:0000256" key="4">
    <source>
        <dbReference type="RuleBase" id="RU361277"/>
    </source>
</evidence>
<dbReference type="Pfam" id="PF08240">
    <property type="entry name" value="ADH_N"/>
    <property type="match status" value="1"/>
</dbReference>
<dbReference type="EMBL" id="SGJB01000001">
    <property type="protein sequence ID" value="TQQ85803.1"/>
    <property type="molecule type" value="Genomic_DNA"/>
</dbReference>
<name>A0A544QYL3_9FIRM</name>
<protein>
    <submittedName>
        <fullName evidence="6">Galactitol-1-phosphate 5-dehydrogenase</fullName>
    </submittedName>
</protein>
<reference evidence="6 7" key="1">
    <citation type="submission" date="2019-02" db="EMBL/GenBank/DDBJ databases">
        <title>Peptostreptococcaceae bacterium ZHW00191 nov., a new bacterium isolated from the human gut.</title>
        <authorList>
            <person name="Zhou H.-W."/>
            <person name="Chen X.-J."/>
        </authorList>
    </citation>
    <scope>NUCLEOTIDE SEQUENCE [LARGE SCALE GENOMIC DNA]</scope>
    <source>
        <strain evidence="6 7">ZHW00191</strain>
    </source>
</reference>
<accession>A0A544QYL3</accession>
<dbReference type="InterPro" id="IPR013154">
    <property type="entry name" value="ADH-like_N"/>
</dbReference>
<evidence type="ECO:0000259" key="5">
    <source>
        <dbReference type="SMART" id="SM00829"/>
    </source>
</evidence>